<evidence type="ECO:0000313" key="7">
    <source>
        <dbReference type="EMBL" id="SBV36645.1"/>
    </source>
</evidence>
<keyword evidence="5 7" id="KW-0418">Kinase</keyword>
<keyword evidence="2 5" id="KW-0547">Nucleotide-binding</keyword>
<keyword evidence="5 7" id="KW-0808">Transferase</keyword>
<dbReference type="PANTHER" id="PTHR10695">
    <property type="entry name" value="DEPHOSPHO-COA KINASE-RELATED"/>
    <property type="match status" value="1"/>
</dbReference>
<dbReference type="EC" id="2.7.1.24" evidence="5 6"/>
<dbReference type="NCBIfam" id="TIGR00152">
    <property type="entry name" value="dephospho-CoA kinase"/>
    <property type="match status" value="1"/>
</dbReference>
<comment type="similarity">
    <text evidence="1 5">Belongs to the CoaE family.</text>
</comment>
<dbReference type="EMBL" id="FLTS01000001">
    <property type="protein sequence ID" value="SBV36645.1"/>
    <property type="molecule type" value="Genomic_DNA"/>
</dbReference>
<dbReference type="HAMAP" id="MF_00376">
    <property type="entry name" value="Dephospho_CoA_kinase"/>
    <property type="match status" value="1"/>
</dbReference>
<organism evidence="7">
    <name type="scientific">uncultured Stenotrophomonas sp</name>
    <dbReference type="NCBI Taxonomy" id="165438"/>
    <lineage>
        <taxon>Bacteria</taxon>
        <taxon>Pseudomonadati</taxon>
        <taxon>Pseudomonadota</taxon>
        <taxon>Gammaproteobacteria</taxon>
        <taxon>Lysobacterales</taxon>
        <taxon>Lysobacteraceae</taxon>
        <taxon>Stenotrophomonas</taxon>
        <taxon>environmental samples</taxon>
    </lineage>
</organism>
<dbReference type="CDD" id="cd02022">
    <property type="entry name" value="DPCK"/>
    <property type="match status" value="1"/>
</dbReference>
<dbReference type="Pfam" id="PF01121">
    <property type="entry name" value="CoaE"/>
    <property type="match status" value="1"/>
</dbReference>
<dbReference type="GO" id="GO:0015937">
    <property type="term" value="P:coenzyme A biosynthetic process"/>
    <property type="evidence" value="ECO:0007669"/>
    <property type="project" value="UniProtKB-UniRule"/>
</dbReference>
<dbReference type="SUPFAM" id="SSF52540">
    <property type="entry name" value="P-loop containing nucleoside triphosphate hydrolases"/>
    <property type="match status" value="1"/>
</dbReference>
<dbReference type="GO" id="GO:0005524">
    <property type="term" value="F:ATP binding"/>
    <property type="evidence" value="ECO:0007669"/>
    <property type="project" value="UniProtKB-UniRule"/>
</dbReference>
<keyword evidence="4 5" id="KW-0173">Coenzyme A biosynthesis</keyword>
<evidence type="ECO:0000256" key="1">
    <source>
        <dbReference type="ARBA" id="ARBA00009018"/>
    </source>
</evidence>
<accession>A0A1Y5Q7D7</accession>
<comment type="catalytic activity">
    <reaction evidence="5">
        <text>3'-dephospho-CoA + ATP = ADP + CoA + H(+)</text>
        <dbReference type="Rhea" id="RHEA:18245"/>
        <dbReference type="ChEBI" id="CHEBI:15378"/>
        <dbReference type="ChEBI" id="CHEBI:30616"/>
        <dbReference type="ChEBI" id="CHEBI:57287"/>
        <dbReference type="ChEBI" id="CHEBI:57328"/>
        <dbReference type="ChEBI" id="CHEBI:456216"/>
        <dbReference type="EC" id="2.7.1.24"/>
    </reaction>
</comment>
<feature type="binding site" evidence="5">
    <location>
        <begin position="17"/>
        <end position="22"/>
    </location>
    <ligand>
        <name>ATP</name>
        <dbReference type="ChEBI" id="CHEBI:30616"/>
    </ligand>
</feature>
<keyword evidence="5" id="KW-0963">Cytoplasm</keyword>
<dbReference type="GO" id="GO:0004140">
    <property type="term" value="F:dephospho-CoA kinase activity"/>
    <property type="evidence" value="ECO:0007669"/>
    <property type="project" value="UniProtKB-UniRule"/>
</dbReference>
<dbReference type="AlphaFoldDB" id="A0A1Y5Q7D7"/>
<dbReference type="GO" id="GO:0005737">
    <property type="term" value="C:cytoplasm"/>
    <property type="evidence" value="ECO:0007669"/>
    <property type="project" value="UniProtKB-SubCell"/>
</dbReference>
<dbReference type="PANTHER" id="PTHR10695:SF46">
    <property type="entry name" value="BIFUNCTIONAL COENZYME A SYNTHASE-RELATED"/>
    <property type="match status" value="1"/>
</dbReference>
<gene>
    <name evidence="5 7" type="primary">coaE</name>
    <name evidence="7" type="ORF">STPYR_11575</name>
</gene>
<dbReference type="Gene3D" id="3.40.50.300">
    <property type="entry name" value="P-loop containing nucleotide triphosphate hydrolases"/>
    <property type="match status" value="1"/>
</dbReference>
<evidence type="ECO:0000256" key="5">
    <source>
        <dbReference type="HAMAP-Rule" id="MF_00376"/>
    </source>
</evidence>
<evidence type="ECO:0000256" key="2">
    <source>
        <dbReference type="ARBA" id="ARBA00022741"/>
    </source>
</evidence>
<sequence>MAFPMSNFIIGLTGGIASGKSEVTRRFEALGITVADADVAAREVVAPGSPALQRIAERFGASMLQADGTLHRARLREHVFADAAERKALEAITHPAIRARVKGVCESADGPYAIAAIPLLAEAGGRATYPWLQRVLVIDVPQAVQHARLLRRDNIDDALAMRMIEAQASREQRLALADDVIVNDGHPDQLQPQVEALDRLYRQLAADNCA</sequence>
<proteinExistence type="inferred from homology"/>
<comment type="pathway">
    <text evidence="5">Cofactor biosynthesis; coenzyme A biosynthesis; CoA from (R)-pantothenate: step 5/5.</text>
</comment>
<keyword evidence="3 5" id="KW-0067">ATP-binding</keyword>
<dbReference type="UniPathway" id="UPA00241">
    <property type="reaction ID" value="UER00356"/>
</dbReference>
<evidence type="ECO:0000256" key="6">
    <source>
        <dbReference type="NCBIfam" id="TIGR00152"/>
    </source>
</evidence>
<protein>
    <recommendedName>
        <fullName evidence="5 6">Dephospho-CoA kinase</fullName>
        <ecNumber evidence="5 6">2.7.1.24</ecNumber>
    </recommendedName>
    <alternativeName>
        <fullName evidence="5">Dephosphocoenzyme A kinase</fullName>
    </alternativeName>
</protein>
<dbReference type="InterPro" id="IPR027417">
    <property type="entry name" value="P-loop_NTPase"/>
</dbReference>
<comment type="subcellular location">
    <subcellularLocation>
        <location evidence="5">Cytoplasm</location>
    </subcellularLocation>
</comment>
<name>A0A1Y5Q7D7_9GAMM</name>
<evidence type="ECO:0000256" key="3">
    <source>
        <dbReference type="ARBA" id="ARBA00022840"/>
    </source>
</evidence>
<dbReference type="InterPro" id="IPR001977">
    <property type="entry name" value="Depp_CoAkinase"/>
</dbReference>
<comment type="function">
    <text evidence="5">Catalyzes the phosphorylation of the 3'-hydroxyl group of dephosphocoenzyme A to form coenzyme A.</text>
</comment>
<evidence type="ECO:0000256" key="4">
    <source>
        <dbReference type="ARBA" id="ARBA00022993"/>
    </source>
</evidence>
<reference evidence="7" key="1">
    <citation type="submission" date="2016-03" db="EMBL/GenBank/DDBJ databases">
        <authorList>
            <person name="Ploux O."/>
        </authorList>
    </citation>
    <scope>NUCLEOTIDE SEQUENCE</scope>
    <source>
        <strain evidence="7">UC10</strain>
    </source>
</reference>
<dbReference type="PROSITE" id="PS51219">
    <property type="entry name" value="DPCK"/>
    <property type="match status" value="1"/>
</dbReference>